<comment type="caution">
    <text evidence="5">The sequence shown here is derived from an EMBL/GenBank/DDBJ whole genome shotgun (WGS) entry which is preliminary data.</text>
</comment>
<proteinExistence type="inferred from homology"/>
<organism evidence="5 6">
    <name type="scientific">Claviceps pusilla</name>
    <dbReference type="NCBI Taxonomy" id="123648"/>
    <lineage>
        <taxon>Eukaryota</taxon>
        <taxon>Fungi</taxon>
        <taxon>Dikarya</taxon>
        <taxon>Ascomycota</taxon>
        <taxon>Pezizomycotina</taxon>
        <taxon>Sordariomycetes</taxon>
        <taxon>Hypocreomycetidae</taxon>
        <taxon>Hypocreales</taxon>
        <taxon>Clavicipitaceae</taxon>
        <taxon>Claviceps</taxon>
    </lineage>
</organism>
<dbReference type="InterPro" id="IPR003034">
    <property type="entry name" value="SAP_dom"/>
</dbReference>
<dbReference type="OrthoDB" id="445357at2759"/>
<dbReference type="SUPFAM" id="SSF68906">
    <property type="entry name" value="SAP domain"/>
    <property type="match status" value="1"/>
</dbReference>
<evidence type="ECO:0000259" key="4">
    <source>
        <dbReference type="SMART" id="SM00513"/>
    </source>
</evidence>
<dbReference type="Pfam" id="PF02037">
    <property type="entry name" value="SAP"/>
    <property type="match status" value="1"/>
</dbReference>
<reference evidence="5" key="1">
    <citation type="journal article" date="2020" name="bioRxiv">
        <title>Whole genome comparisons of ergot fungi reveals the divergence and evolution of species within the genus Claviceps are the result of varying mechanisms driving genome evolution and host range expansion.</title>
        <authorList>
            <person name="Wyka S.A."/>
            <person name="Mondo S.J."/>
            <person name="Liu M."/>
            <person name="Dettman J."/>
            <person name="Nalam V."/>
            <person name="Broders K.D."/>
        </authorList>
    </citation>
    <scope>NUCLEOTIDE SEQUENCE</scope>
    <source>
        <strain evidence="5">CCC 602</strain>
    </source>
</reference>
<dbReference type="SMART" id="SM00513">
    <property type="entry name" value="SAP"/>
    <property type="match status" value="1"/>
</dbReference>
<dbReference type="AlphaFoldDB" id="A0A9P7N5M7"/>
<dbReference type="PANTHER" id="PTHR46551">
    <property type="entry name" value="SAP DOMAIN-CONTAINING RIBONUCLEOPROTEIN"/>
    <property type="match status" value="1"/>
</dbReference>
<feature type="compositionally biased region" description="Low complexity" evidence="3">
    <location>
        <begin position="123"/>
        <end position="137"/>
    </location>
</feature>
<name>A0A9P7N5M7_9HYPO</name>
<dbReference type="InterPro" id="IPR052240">
    <property type="entry name" value="SAP_domain_ribonucleoprotein"/>
</dbReference>
<evidence type="ECO:0000313" key="5">
    <source>
        <dbReference type="EMBL" id="KAG5993975.1"/>
    </source>
</evidence>
<feature type="compositionally biased region" description="Basic and acidic residues" evidence="3">
    <location>
        <begin position="82"/>
        <end position="92"/>
    </location>
</feature>
<dbReference type="Gene3D" id="1.10.720.30">
    <property type="entry name" value="SAP domain"/>
    <property type="match status" value="1"/>
</dbReference>
<feature type="compositionally biased region" description="Low complexity" evidence="3">
    <location>
        <begin position="93"/>
        <end position="115"/>
    </location>
</feature>
<evidence type="ECO:0000313" key="6">
    <source>
        <dbReference type="Proteomes" id="UP000748025"/>
    </source>
</evidence>
<evidence type="ECO:0000256" key="2">
    <source>
        <dbReference type="ARBA" id="ARBA00046328"/>
    </source>
</evidence>
<evidence type="ECO:0000256" key="3">
    <source>
        <dbReference type="SAM" id="MobiDB-lite"/>
    </source>
</evidence>
<dbReference type="Proteomes" id="UP000748025">
    <property type="component" value="Unassembled WGS sequence"/>
</dbReference>
<gene>
    <name evidence="5" type="ORF">E4U43_003345</name>
</gene>
<dbReference type="GO" id="GO:0005634">
    <property type="term" value="C:nucleus"/>
    <property type="evidence" value="ECO:0007669"/>
    <property type="project" value="TreeGrafter"/>
</dbReference>
<dbReference type="EMBL" id="SRPW01002290">
    <property type="protein sequence ID" value="KAG5993975.1"/>
    <property type="molecule type" value="Genomic_DNA"/>
</dbReference>
<feature type="compositionally biased region" description="Basic and acidic residues" evidence="3">
    <location>
        <begin position="147"/>
        <end position="178"/>
    </location>
</feature>
<feature type="compositionally biased region" description="Basic residues" evidence="3">
    <location>
        <begin position="221"/>
        <end position="230"/>
    </location>
</feature>
<keyword evidence="1" id="KW-0597">Phosphoprotein</keyword>
<dbReference type="InterPro" id="IPR036361">
    <property type="entry name" value="SAP_dom_sf"/>
</dbReference>
<dbReference type="Pfam" id="PF18592">
    <property type="entry name" value="Tho1_MOS11_C"/>
    <property type="match status" value="1"/>
</dbReference>
<keyword evidence="6" id="KW-1185">Reference proteome</keyword>
<feature type="compositionally biased region" description="Basic and acidic residues" evidence="3">
    <location>
        <begin position="40"/>
        <end position="57"/>
    </location>
</feature>
<evidence type="ECO:0000256" key="1">
    <source>
        <dbReference type="ARBA" id="ARBA00022553"/>
    </source>
</evidence>
<sequence length="265" mass="27930">MTDYNAFKVPDLKAMLGQRKLLQTGNKQALIARLQEDDEKNSSESKTDGKSNTKEDEITYSDDEAPASKPAVEKPASPATESKPKEPAKSEEAATPAVGTENSAGAAETEAAGGEAEAEAEAEAQSAEPAAPAPSFAMGLASTTAEEEAKKRAERAKRFGIEADDEAKQRAERAKRFGLDQTELVSGLDSALPERPLKRGRARGADGDGNRSGKRQSLDRRGRHGGRGPKHGGGGNKSNQERGGDTLSAADRAKAEKRAARFATA</sequence>
<feature type="domain" description="SAP" evidence="4">
    <location>
        <begin position="4"/>
        <end position="38"/>
    </location>
</feature>
<dbReference type="GO" id="GO:0016973">
    <property type="term" value="P:poly(A)+ mRNA export from nucleus"/>
    <property type="evidence" value="ECO:0007669"/>
    <property type="project" value="TreeGrafter"/>
</dbReference>
<protein>
    <recommendedName>
        <fullName evidence="4">SAP domain-containing protein</fullName>
    </recommendedName>
</protein>
<feature type="region of interest" description="Disordered" evidence="3">
    <location>
        <begin position="32"/>
        <end position="265"/>
    </location>
</feature>
<dbReference type="PANTHER" id="PTHR46551:SF1">
    <property type="entry name" value="SAP DOMAIN-CONTAINING RIBONUCLEOPROTEIN"/>
    <property type="match status" value="1"/>
</dbReference>
<feature type="compositionally biased region" description="Basic and acidic residues" evidence="3">
    <location>
        <begin position="203"/>
        <end position="220"/>
    </location>
</feature>
<dbReference type="InterPro" id="IPR040746">
    <property type="entry name" value="THO1_MOS11_C"/>
</dbReference>
<comment type="similarity">
    <text evidence="2">Belongs to the SAP domain-containing ribonucleoprotein family.</text>
</comment>
<accession>A0A9P7N5M7</accession>